<name>A0ABQ7BSW0_BRACR</name>
<accession>A0ABQ7BSW0</accession>
<organism evidence="1 2">
    <name type="scientific">Brassica cretica</name>
    <name type="common">Mustard</name>
    <dbReference type="NCBI Taxonomy" id="69181"/>
    <lineage>
        <taxon>Eukaryota</taxon>
        <taxon>Viridiplantae</taxon>
        <taxon>Streptophyta</taxon>
        <taxon>Embryophyta</taxon>
        <taxon>Tracheophyta</taxon>
        <taxon>Spermatophyta</taxon>
        <taxon>Magnoliopsida</taxon>
        <taxon>eudicotyledons</taxon>
        <taxon>Gunneridae</taxon>
        <taxon>Pentapetalae</taxon>
        <taxon>rosids</taxon>
        <taxon>malvids</taxon>
        <taxon>Brassicales</taxon>
        <taxon>Brassicaceae</taxon>
        <taxon>Brassiceae</taxon>
        <taxon>Brassica</taxon>
    </lineage>
</organism>
<dbReference type="Proteomes" id="UP000266723">
    <property type="component" value="Unassembled WGS sequence"/>
</dbReference>
<proteinExistence type="predicted"/>
<sequence length="65" mass="7624">MSMVESQLQFRHPLERMWGSAHLIDSKDYKLDKFIDGRLLRKYLGESRHPSKRGKSCLPEVHVKG</sequence>
<comment type="caution">
    <text evidence="1">The sequence shown here is derived from an EMBL/GenBank/DDBJ whole genome shotgun (WGS) entry which is preliminary data.</text>
</comment>
<reference evidence="1 2" key="1">
    <citation type="journal article" date="2020" name="BMC Genomics">
        <title>Intraspecific diversification of the crop wild relative Brassica cretica Lam. using demographic model selection.</title>
        <authorList>
            <person name="Kioukis A."/>
            <person name="Michalopoulou V.A."/>
            <person name="Briers L."/>
            <person name="Pirintsos S."/>
            <person name="Studholme D.J."/>
            <person name="Pavlidis P."/>
            <person name="Sarris P.F."/>
        </authorList>
    </citation>
    <scope>NUCLEOTIDE SEQUENCE [LARGE SCALE GENOMIC DNA]</scope>
    <source>
        <strain evidence="2">cv. PFS-1207/04</strain>
    </source>
</reference>
<gene>
    <name evidence="1" type="ORF">DY000_02005943</name>
</gene>
<keyword evidence="2" id="KW-1185">Reference proteome</keyword>
<evidence type="ECO:0000313" key="1">
    <source>
        <dbReference type="EMBL" id="KAF3542490.1"/>
    </source>
</evidence>
<protein>
    <submittedName>
        <fullName evidence="1">Uncharacterized protein</fullName>
    </submittedName>
</protein>
<evidence type="ECO:0000313" key="2">
    <source>
        <dbReference type="Proteomes" id="UP000266723"/>
    </source>
</evidence>
<dbReference type="EMBL" id="QGKV02000832">
    <property type="protein sequence ID" value="KAF3542490.1"/>
    <property type="molecule type" value="Genomic_DNA"/>
</dbReference>